<dbReference type="PANTHER" id="PTHR43284">
    <property type="entry name" value="ASPARAGINE SYNTHETASE (GLUTAMINE-HYDROLYZING)"/>
    <property type="match status" value="1"/>
</dbReference>
<evidence type="ECO:0000256" key="6">
    <source>
        <dbReference type="ARBA" id="ARBA00022888"/>
    </source>
</evidence>
<keyword evidence="6" id="KW-0061">Asparagine biosynthesis</keyword>
<evidence type="ECO:0000259" key="9">
    <source>
        <dbReference type="Pfam" id="PF00733"/>
    </source>
</evidence>
<evidence type="ECO:0000256" key="3">
    <source>
        <dbReference type="ARBA" id="ARBA00012737"/>
    </source>
</evidence>
<reference evidence="12" key="1">
    <citation type="submission" date="2016-06" db="EMBL/GenBank/DDBJ databases">
        <authorList>
            <person name="Nascimento L."/>
            <person name="Pereira R.V."/>
            <person name="Martins L.F."/>
            <person name="Quaggio R.B."/>
            <person name="Silva A.M."/>
            <person name="Setubal J.C."/>
        </authorList>
    </citation>
    <scope>NUCLEOTIDE SEQUENCE [LARGE SCALE GENOMIC DNA]</scope>
</reference>
<sequence>MNLVGFFRPQLIDIRNSEHFTWVTRFVEPGRMVKNNHVVIGLSLGTSHLSDGFLHSDEGWVLGWIGRCLSDEWSGVSERIGKLSNNYLIAQVLNEGLKRDDIVSALRTLDGSFSMAIWDKREEILYLAIDRLGKKTLYYSWIGDTLVFATKLSILRRHPNLRLHINRSGLALLLRQSYIPAPYTIYEGIYKLPPGTMLQVRPETPYDRPAPVPYWSMREVVESGRQDIGDLSFEQAVNRTEQLILSAIRKRVQQEPIGVFLSGGVDSTTVAALAQSVSSKSVKTFTIGFYEDSYNEAAHAKEIAAYLGTEHSELYVSGRDAMAVVPKLPLVYDEPFADSSQIPTLLVSQLAAGSVNVVLTGDGGDEVFAGYNRYVWGPRIWNRLKRYPQNVRLLVARILLSLPSDVWERVFHFGSRLLPRRYRVSNPGQKLHKLATVLDAVSPEDMYMRLISHWRNPESVVLGAGDPVMVVTESDWSSEIENFVDRMMYLDTVNYLPYDILVKVGRAAAEQGITVCSPLLDNEVIEYAWKLPLSMHLWNGEGKRLLREVLYRYVPRTLMDRPKTGFGGPLAKWLREPLKDWAESLLDERRLRREGFFRPEPIRRLWQEHLSGKRDWHFHLWNVLMFQAWLQEYHTGSG</sequence>
<evidence type="ECO:0000256" key="1">
    <source>
        <dbReference type="ARBA" id="ARBA00005187"/>
    </source>
</evidence>
<proteinExistence type="inferred from homology"/>
<dbReference type="Proteomes" id="UP000196475">
    <property type="component" value="Unassembled WGS sequence"/>
</dbReference>
<dbReference type="InterPro" id="IPR017932">
    <property type="entry name" value="GATase_2_dom"/>
</dbReference>
<evidence type="ECO:0000313" key="11">
    <source>
        <dbReference type="EMBL" id="OUM88708.1"/>
    </source>
</evidence>
<dbReference type="PIRSF" id="PIRSF001589">
    <property type="entry name" value="Asn_synthetase_glu-h"/>
    <property type="match status" value="1"/>
</dbReference>
<dbReference type="Gene3D" id="3.60.20.10">
    <property type="entry name" value="Glutamine Phosphoribosylpyrophosphate, subunit 1, domain 1"/>
    <property type="match status" value="1"/>
</dbReference>
<evidence type="ECO:0000256" key="7">
    <source>
        <dbReference type="ARBA" id="ARBA00048741"/>
    </source>
</evidence>
<dbReference type="InterPro" id="IPR001962">
    <property type="entry name" value="Asn_synthase"/>
</dbReference>
<protein>
    <recommendedName>
        <fullName evidence="3">asparagine synthase (glutamine-hydrolyzing)</fullName>
        <ecNumber evidence="3">6.3.5.4</ecNumber>
    </recommendedName>
</protein>
<dbReference type="InterPro" id="IPR029055">
    <property type="entry name" value="Ntn_hydrolases_N"/>
</dbReference>
<dbReference type="GO" id="GO:0004066">
    <property type="term" value="F:asparagine synthase (glutamine-hydrolyzing) activity"/>
    <property type="evidence" value="ECO:0007669"/>
    <property type="project" value="UniProtKB-EC"/>
</dbReference>
<evidence type="ECO:0000256" key="8">
    <source>
        <dbReference type="PIRSR" id="PIRSR001589-3"/>
    </source>
</evidence>
<keyword evidence="6" id="KW-0028">Amino-acid biosynthesis</keyword>
<keyword evidence="4" id="KW-0547">Nucleotide-binding</keyword>
<feature type="domain" description="Asparagine synthetase" evidence="9">
    <location>
        <begin position="241"/>
        <end position="631"/>
    </location>
</feature>
<dbReference type="GO" id="GO:0006529">
    <property type="term" value="P:asparagine biosynthetic process"/>
    <property type="evidence" value="ECO:0007669"/>
    <property type="project" value="UniProtKB-KW"/>
</dbReference>
<evidence type="ECO:0000256" key="4">
    <source>
        <dbReference type="ARBA" id="ARBA00022741"/>
    </source>
</evidence>
<comment type="caution">
    <text evidence="11">The sequence shown here is derived from an EMBL/GenBank/DDBJ whole genome shotgun (WGS) entry which is preliminary data.</text>
</comment>
<dbReference type="InterPro" id="IPR006426">
    <property type="entry name" value="Asn_synth_AEB"/>
</dbReference>
<dbReference type="EC" id="6.3.5.4" evidence="3"/>
<dbReference type="GO" id="GO:0005829">
    <property type="term" value="C:cytosol"/>
    <property type="evidence" value="ECO:0007669"/>
    <property type="project" value="TreeGrafter"/>
</dbReference>
<feature type="domain" description="Glutamine amidotransferase type-2" evidence="10">
    <location>
        <begin position="94"/>
        <end position="156"/>
    </location>
</feature>
<dbReference type="InterPro" id="IPR051786">
    <property type="entry name" value="ASN_synthetase/amidase"/>
</dbReference>
<name>A0A1Y3PU83_9BACI</name>
<evidence type="ECO:0000256" key="5">
    <source>
        <dbReference type="ARBA" id="ARBA00022840"/>
    </source>
</evidence>
<evidence type="ECO:0000313" key="12">
    <source>
        <dbReference type="Proteomes" id="UP000196475"/>
    </source>
</evidence>
<dbReference type="CDD" id="cd01991">
    <property type="entry name" value="Asn_synthase_B_C"/>
    <property type="match status" value="1"/>
</dbReference>
<gene>
    <name evidence="11" type="ORF">BAA01_00055</name>
</gene>
<dbReference type="Pfam" id="PF00733">
    <property type="entry name" value="Asn_synthase"/>
    <property type="match status" value="1"/>
</dbReference>
<dbReference type="InterPro" id="IPR014729">
    <property type="entry name" value="Rossmann-like_a/b/a_fold"/>
</dbReference>
<dbReference type="EMBL" id="LZRT01000057">
    <property type="protein sequence ID" value="OUM88708.1"/>
    <property type="molecule type" value="Genomic_DNA"/>
</dbReference>
<organism evidence="11 12">
    <name type="scientific">Bacillus thermozeamaize</name>
    <dbReference type="NCBI Taxonomy" id="230954"/>
    <lineage>
        <taxon>Bacteria</taxon>
        <taxon>Bacillati</taxon>
        <taxon>Bacillota</taxon>
        <taxon>Bacilli</taxon>
        <taxon>Bacillales</taxon>
        <taxon>Bacillaceae</taxon>
        <taxon>Bacillus</taxon>
    </lineage>
</organism>
<feature type="site" description="Important for beta-aspartyl-AMP intermediate formation" evidence="8">
    <location>
        <position position="362"/>
    </location>
</feature>
<dbReference type="Pfam" id="PF13537">
    <property type="entry name" value="GATase_7"/>
    <property type="match status" value="1"/>
</dbReference>
<dbReference type="AlphaFoldDB" id="A0A1Y3PU83"/>
<dbReference type="SUPFAM" id="SSF56235">
    <property type="entry name" value="N-terminal nucleophile aminohydrolases (Ntn hydrolases)"/>
    <property type="match status" value="1"/>
</dbReference>
<evidence type="ECO:0000259" key="10">
    <source>
        <dbReference type="Pfam" id="PF13537"/>
    </source>
</evidence>
<accession>A0A1Y3PU83</accession>
<evidence type="ECO:0000256" key="2">
    <source>
        <dbReference type="ARBA" id="ARBA00005752"/>
    </source>
</evidence>
<keyword evidence="5" id="KW-0067">ATP-binding</keyword>
<comment type="similarity">
    <text evidence="2">Belongs to the asparagine synthetase family.</text>
</comment>
<dbReference type="SUPFAM" id="SSF52402">
    <property type="entry name" value="Adenine nucleotide alpha hydrolases-like"/>
    <property type="match status" value="1"/>
</dbReference>
<dbReference type="Gene3D" id="3.40.50.620">
    <property type="entry name" value="HUPs"/>
    <property type="match status" value="1"/>
</dbReference>
<comment type="pathway">
    <text evidence="1">Amino-acid biosynthesis; L-asparagine biosynthesis; L-asparagine from L-aspartate (L-Gln route): step 1/1.</text>
</comment>
<dbReference type="GO" id="GO:0005524">
    <property type="term" value="F:ATP binding"/>
    <property type="evidence" value="ECO:0007669"/>
    <property type="project" value="UniProtKB-KW"/>
</dbReference>
<comment type="catalytic activity">
    <reaction evidence="7">
        <text>L-aspartate + L-glutamine + ATP + H2O = L-asparagine + L-glutamate + AMP + diphosphate + H(+)</text>
        <dbReference type="Rhea" id="RHEA:12228"/>
        <dbReference type="ChEBI" id="CHEBI:15377"/>
        <dbReference type="ChEBI" id="CHEBI:15378"/>
        <dbReference type="ChEBI" id="CHEBI:29985"/>
        <dbReference type="ChEBI" id="CHEBI:29991"/>
        <dbReference type="ChEBI" id="CHEBI:30616"/>
        <dbReference type="ChEBI" id="CHEBI:33019"/>
        <dbReference type="ChEBI" id="CHEBI:58048"/>
        <dbReference type="ChEBI" id="CHEBI:58359"/>
        <dbReference type="ChEBI" id="CHEBI:456215"/>
        <dbReference type="EC" id="6.3.5.4"/>
    </reaction>
</comment>
<dbReference type="PANTHER" id="PTHR43284:SF1">
    <property type="entry name" value="ASPARAGINE SYNTHETASE"/>
    <property type="match status" value="1"/>
</dbReference>